<feature type="transmembrane region" description="Helical" evidence="1">
    <location>
        <begin position="159"/>
        <end position="186"/>
    </location>
</feature>
<comment type="caution">
    <text evidence="2">The sequence shown here is derived from an EMBL/GenBank/DDBJ whole genome shotgun (WGS) entry which is preliminary data.</text>
</comment>
<dbReference type="OrthoDB" id="5823731at2759"/>
<keyword evidence="1" id="KW-0472">Membrane</keyword>
<dbReference type="Gene3D" id="1.20.140.150">
    <property type="match status" value="1"/>
</dbReference>
<keyword evidence="1" id="KW-0812">Transmembrane</keyword>
<dbReference type="InterPro" id="IPR009545">
    <property type="entry name" value="Claudin-like"/>
</dbReference>
<reference evidence="2" key="1">
    <citation type="submission" date="2020-09" db="EMBL/GenBank/DDBJ databases">
        <authorList>
            <person name="Kikuchi T."/>
        </authorList>
    </citation>
    <scope>NUCLEOTIDE SEQUENCE</scope>
    <source>
        <strain evidence="2">SH1</strain>
    </source>
</reference>
<feature type="transmembrane region" description="Helical" evidence="1">
    <location>
        <begin position="82"/>
        <end position="102"/>
    </location>
</feature>
<sequence>MVSLILDENPPAICATRILKPSFLFLLSLTVLLTGLAMFTPGWHYFPKHTDRMGIIHQGCTYVTCQVYWDSRPEWESTVTTMLWIAFATGMVLLIWTVTAYFCLLTPGFFIGTTVLCLMATICLAVAVGVFGTKNGDEIAAMSNRVSTTDWTNTVGYSFWLAVTATASFFATTVLSLTAAVVYHMLRLYK</sequence>
<keyword evidence="3" id="KW-1185">Reference proteome</keyword>
<feature type="transmembrane region" description="Helical" evidence="1">
    <location>
        <begin position="23"/>
        <end position="43"/>
    </location>
</feature>
<dbReference type="EMBL" id="CAJFDH010000001">
    <property type="protein sequence ID" value="CAD5207396.1"/>
    <property type="molecule type" value="Genomic_DNA"/>
</dbReference>
<evidence type="ECO:0000256" key="1">
    <source>
        <dbReference type="SAM" id="Phobius"/>
    </source>
</evidence>
<proteinExistence type="predicted"/>
<evidence type="ECO:0000313" key="3">
    <source>
        <dbReference type="Proteomes" id="UP000614601"/>
    </source>
</evidence>
<keyword evidence="1" id="KW-1133">Transmembrane helix</keyword>
<dbReference type="Pfam" id="PF06653">
    <property type="entry name" value="Claudin_3"/>
    <property type="match status" value="1"/>
</dbReference>
<name>A0A811JVV8_9BILA</name>
<dbReference type="AlphaFoldDB" id="A0A811JVV8"/>
<protein>
    <submittedName>
        <fullName evidence="2">Uncharacterized protein</fullName>
    </submittedName>
</protein>
<dbReference type="Proteomes" id="UP000614601">
    <property type="component" value="Unassembled WGS sequence"/>
</dbReference>
<dbReference type="Proteomes" id="UP000783686">
    <property type="component" value="Unassembled WGS sequence"/>
</dbReference>
<accession>A0A811JVV8</accession>
<feature type="transmembrane region" description="Helical" evidence="1">
    <location>
        <begin position="109"/>
        <end position="132"/>
    </location>
</feature>
<dbReference type="EMBL" id="CAJFCW020000001">
    <property type="protein sequence ID" value="CAG9085469.1"/>
    <property type="molecule type" value="Genomic_DNA"/>
</dbReference>
<evidence type="ECO:0000313" key="2">
    <source>
        <dbReference type="EMBL" id="CAD5207396.1"/>
    </source>
</evidence>
<organism evidence="2 3">
    <name type="scientific">Bursaphelenchus okinawaensis</name>
    <dbReference type="NCBI Taxonomy" id="465554"/>
    <lineage>
        <taxon>Eukaryota</taxon>
        <taxon>Metazoa</taxon>
        <taxon>Ecdysozoa</taxon>
        <taxon>Nematoda</taxon>
        <taxon>Chromadorea</taxon>
        <taxon>Rhabditida</taxon>
        <taxon>Tylenchina</taxon>
        <taxon>Tylenchomorpha</taxon>
        <taxon>Aphelenchoidea</taxon>
        <taxon>Aphelenchoididae</taxon>
        <taxon>Bursaphelenchus</taxon>
    </lineage>
</organism>
<gene>
    <name evidence="2" type="ORF">BOKJ2_LOCUS2080</name>
</gene>